<dbReference type="GO" id="GO:0008761">
    <property type="term" value="F:UDP-N-acetylglucosamine 2-epimerase activity"/>
    <property type="evidence" value="ECO:0007669"/>
    <property type="project" value="UniProtKB-EC"/>
</dbReference>
<keyword evidence="1 5" id="KW-0413">Isomerase</keyword>
<evidence type="ECO:0000313" key="7">
    <source>
        <dbReference type="EMBL" id="PYE87542.1"/>
    </source>
</evidence>
<dbReference type="InterPro" id="IPR003331">
    <property type="entry name" value="UDP_GlcNAc_Epimerase_2_dom"/>
</dbReference>
<comment type="caution">
    <text evidence="7">The sequence shown here is derived from an EMBL/GenBank/DDBJ whole genome shotgun (WGS) entry which is preliminary data.</text>
</comment>
<keyword evidence="8" id="KW-1185">Reference proteome</keyword>
<name>A0A318T5J2_9HYPH</name>
<sequence>MQKIAFIFGTRPEAIKCAPVINAMKEDPRFEPIVIATGQHREMLDVALEEFNIIPDLDLHVMMPGQTLSQVTHRIMEALSRPLSELDIDAVIVHGDTASTLAGALAAFQHRICLVHLEAGLRSGNIASPFPEEANRRLVAQISDLHLAPTSGSAANLIREGAPKDRVKVTGNTVVDALRWAAANAPAFRDGPLADLEQDERRIIVASAHRRESWGEPMKEIAAALSEIANQDDVRLIVPLHKNQLVRDIMIPALSHRANIDLIEPLPYRCFCRLMQRADIIISDSSGAEEEGPSLGKPTLVLREITERPEAIEAGTARLVGRCASRIVQEVRALLRDEELYRRMARPVDAYGDGCATMRVLDAIAEFLQYPRACDLRVA</sequence>
<dbReference type="RefSeq" id="WP_110752111.1">
    <property type="nucleotide sequence ID" value="NZ_QJTF01000012.1"/>
</dbReference>
<evidence type="ECO:0000313" key="8">
    <source>
        <dbReference type="Proteomes" id="UP000247454"/>
    </source>
</evidence>
<evidence type="ECO:0000256" key="1">
    <source>
        <dbReference type="ARBA" id="ARBA00023235"/>
    </source>
</evidence>
<evidence type="ECO:0000256" key="2">
    <source>
        <dbReference type="ARBA" id="ARBA00036080"/>
    </source>
</evidence>
<organism evidence="7 8">
    <name type="scientific">Phyllobacterium leguminum</name>
    <dbReference type="NCBI Taxonomy" id="314237"/>
    <lineage>
        <taxon>Bacteria</taxon>
        <taxon>Pseudomonadati</taxon>
        <taxon>Pseudomonadota</taxon>
        <taxon>Alphaproteobacteria</taxon>
        <taxon>Hyphomicrobiales</taxon>
        <taxon>Phyllobacteriaceae</taxon>
        <taxon>Phyllobacterium</taxon>
    </lineage>
</organism>
<dbReference type="PANTHER" id="PTHR43174">
    <property type="entry name" value="UDP-N-ACETYLGLUCOSAMINE 2-EPIMERASE"/>
    <property type="match status" value="1"/>
</dbReference>
<dbReference type="NCBIfam" id="TIGR00236">
    <property type="entry name" value="wecB"/>
    <property type="match status" value="1"/>
</dbReference>
<dbReference type="Gene3D" id="3.40.50.2000">
    <property type="entry name" value="Glycogen Phosphorylase B"/>
    <property type="match status" value="2"/>
</dbReference>
<dbReference type="PANTHER" id="PTHR43174:SF2">
    <property type="entry name" value="UDP-N-ACETYLGLUCOSAMINE 2-EPIMERASE"/>
    <property type="match status" value="1"/>
</dbReference>
<dbReference type="Pfam" id="PF02350">
    <property type="entry name" value="Epimerase_2"/>
    <property type="match status" value="1"/>
</dbReference>
<reference evidence="7 8" key="1">
    <citation type="submission" date="2018-06" db="EMBL/GenBank/DDBJ databases">
        <title>Genomic Encyclopedia of Type Strains, Phase III (KMG-III): the genomes of soil and plant-associated and newly described type strains.</title>
        <authorList>
            <person name="Whitman W."/>
        </authorList>
    </citation>
    <scope>NUCLEOTIDE SEQUENCE [LARGE SCALE GENOMIC DNA]</scope>
    <source>
        <strain evidence="7 8">ORS 1419</strain>
    </source>
</reference>
<dbReference type="InterPro" id="IPR029767">
    <property type="entry name" value="WecB-like"/>
</dbReference>
<dbReference type="EC" id="5.1.3.14" evidence="4"/>
<comment type="similarity">
    <text evidence="3 5">Belongs to the UDP-N-acetylglucosamine 2-epimerase family.</text>
</comment>
<evidence type="ECO:0000256" key="4">
    <source>
        <dbReference type="ARBA" id="ARBA00038858"/>
    </source>
</evidence>
<dbReference type="AlphaFoldDB" id="A0A318T5J2"/>
<dbReference type="SUPFAM" id="SSF53756">
    <property type="entry name" value="UDP-Glycosyltransferase/glycogen phosphorylase"/>
    <property type="match status" value="1"/>
</dbReference>
<evidence type="ECO:0000259" key="6">
    <source>
        <dbReference type="Pfam" id="PF02350"/>
    </source>
</evidence>
<evidence type="ECO:0000256" key="5">
    <source>
        <dbReference type="RuleBase" id="RU003513"/>
    </source>
</evidence>
<comment type="catalytic activity">
    <reaction evidence="2">
        <text>UDP-N-acetyl-alpha-D-glucosamine = UDP-N-acetyl-alpha-D-mannosamine</text>
        <dbReference type="Rhea" id="RHEA:17213"/>
        <dbReference type="ChEBI" id="CHEBI:57705"/>
        <dbReference type="ChEBI" id="CHEBI:68623"/>
        <dbReference type="EC" id="5.1.3.14"/>
    </reaction>
</comment>
<proteinExistence type="inferred from homology"/>
<dbReference type="EMBL" id="QJTF01000012">
    <property type="protein sequence ID" value="PYE87542.1"/>
    <property type="molecule type" value="Genomic_DNA"/>
</dbReference>
<dbReference type="CDD" id="cd03786">
    <property type="entry name" value="GTB_UDP-GlcNAc_2-Epimerase"/>
    <property type="match status" value="1"/>
</dbReference>
<accession>A0A318T5J2</accession>
<dbReference type="Proteomes" id="UP000247454">
    <property type="component" value="Unassembled WGS sequence"/>
</dbReference>
<gene>
    <name evidence="7" type="ORF">C7477_11243</name>
</gene>
<dbReference type="OrthoDB" id="9803238at2"/>
<protein>
    <recommendedName>
        <fullName evidence="4">UDP-N-acetylglucosamine 2-epimerase (non-hydrolyzing)</fullName>
        <ecNumber evidence="4">5.1.3.14</ecNumber>
    </recommendedName>
</protein>
<evidence type="ECO:0000256" key="3">
    <source>
        <dbReference type="ARBA" id="ARBA00038209"/>
    </source>
</evidence>
<feature type="domain" description="UDP-N-acetylglucosamine 2-epimerase" evidence="6">
    <location>
        <begin position="23"/>
        <end position="364"/>
    </location>
</feature>